<dbReference type="PROSITE" id="PS51737">
    <property type="entry name" value="RECOMBINASE_DNA_BIND"/>
    <property type="match status" value="1"/>
</dbReference>
<reference evidence="4" key="1">
    <citation type="submission" date="2017-04" db="EMBL/GenBank/DDBJ databases">
        <title>Function of individual gut microbiota members based on whole genome sequencing of pure cultures obtained from chicken caecum.</title>
        <authorList>
            <person name="Medvecky M."/>
            <person name="Cejkova D."/>
            <person name="Polansky O."/>
            <person name="Karasova D."/>
            <person name="Kubasova T."/>
            <person name="Cizek A."/>
            <person name="Rychlik I."/>
        </authorList>
    </citation>
    <scope>NUCLEOTIDE SEQUENCE [LARGE SCALE GENOMIC DNA]</scope>
    <source>
        <strain evidence="4">An179</strain>
    </source>
</reference>
<dbReference type="Pfam" id="PF00239">
    <property type="entry name" value="Resolvase"/>
    <property type="match status" value="1"/>
</dbReference>
<dbReference type="GO" id="GO:0000150">
    <property type="term" value="F:DNA strand exchange activity"/>
    <property type="evidence" value="ECO:0007669"/>
    <property type="project" value="InterPro"/>
</dbReference>
<dbReference type="AlphaFoldDB" id="A0A1Y4LNS8"/>
<evidence type="ECO:0000259" key="1">
    <source>
        <dbReference type="PROSITE" id="PS51736"/>
    </source>
</evidence>
<feature type="domain" description="Resolvase/invertase-type recombinase catalytic" evidence="1">
    <location>
        <begin position="6"/>
        <end position="164"/>
    </location>
</feature>
<dbReference type="PANTHER" id="PTHR30461:SF23">
    <property type="entry name" value="DNA RECOMBINASE-RELATED"/>
    <property type="match status" value="1"/>
</dbReference>
<evidence type="ECO:0000313" key="4">
    <source>
        <dbReference type="Proteomes" id="UP000195326"/>
    </source>
</evidence>
<dbReference type="Gene3D" id="3.40.50.1390">
    <property type="entry name" value="Resolvase, N-terminal catalytic domain"/>
    <property type="match status" value="1"/>
</dbReference>
<dbReference type="Proteomes" id="UP000195326">
    <property type="component" value="Unassembled WGS sequence"/>
</dbReference>
<gene>
    <name evidence="3" type="ORF">B5F15_14110</name>
</gene>
<dbReference type="InterPro" id="IPR036162">
    <property type="entry name" value="Resolvase-like_N_sf"/>
</dbReference>
<evidence type="ECO:0000259" key="2">
    <source>
        <dbReference type="PROSITE" id="PS51737"/>
    </source>
</evidence>
<dbReference type="PROSITE" id="PS51736">
    <property type="entry name" value="RECOMBINASES_3"/>
    <property type="match status" value="1"/>
</dbReference>
<dbReference type="InterPro" id="IPR011109">
    <property type="entry name" value="DNA_bind_recombinase_dom"/>
</dbReference>
<dbReference type="SMART" id="SM00857">
    <property type="entry name" value="Resolvase"/>
    <property type="match status" value="1"/>
</dbReference>
<feature type="domain" description="Recombinase" evidence="2">
    <location>
        <begin position="172"/>
        <end position="313"/>
    </location>
</feature>
<dbReference type="InterPro" id="IPR025378">
    <property type="entry name" value="DUF4368"/>
</dbReference>
<proteinExistence type="predicted"/>
<comment type="caution">
    <text evidence="3">The sequence shown here is derived from an EMBL/GenBank/DDBJ whole genome shotgun (WGS) entry which is preliminary data.</text>
</comment>
<dbReference type="Gene3D" id="3.90.1750.20">
    <property type="entry name" value="Putative Large Serine Recombinase, Chain B, Domain 2"/>
    <property type="match status" value="1"/>
</dbReference>
<dbReference type="InterPro" id="IPR038109">
    <property type="entry name" value="DNA_bind_recomb_sf"/>
</dbReference>
<organism evidence="3 4">
    <name type="scientific">Butyricicoccus pullicaecorum</name>
    <dbReference type="NCBI Taxonomy" id="501571"/>
    <lineage>
        <taxon>Bacteria</taxon>
        <taxon>Bacillati</taxon>
        <taxon>Bacillota</taxon>
        <taxon>Clostridia</taxon>
        <taxon>Eubacteriales</taxon>
        <taxon>Butyricicoccaceae</taxon>
        <taxon>Butyricicoccus</taxon>
    </lineage>
</organism>
<accession>A0A1Y4LNS8</accession>
<dbReference type="PANTHER" id="PTHR30461">
    <property type="entry name" value="DNA-INVERTASE FROM LAMBDOID PROPHAGE"/>
    <property type="match status" value="1"/>
</dbReference>
<name>A0A1Y4LNS8_9FIRM</name>
<dbReference type="InterPro" id="IPR050639">
    <property type="entry name" value="SSR_resolvase"/>
</dbReference>
<dbReference type="GO" id="GO:0003677">
    <property type="term" value="F:DNA binding"/>
    <property type="evidence" value="ECO:0007669"/>
    <property type="project" value="InterPro"/>
</dbReference>
<dbReference type="Pfam" id="PF14287">
    <property type="entry name" value="DUF4368"/>
    <property type="match status" value="1"/>
</dbReference>
<dbReference type="EMBL" id="NFKL01000023">
    <property type="protein sequence ID" value="OUP55842.1"/>
    <property type="molecule type" value="Genomic_DNA"/>
</dbReference>
<dbReference type="STRING" id="501571.GCA_900143195_01234"/>
<dbReference type="SUPFAM" id="SSF53041">
    <property type="entry name" value="Resolvase-like"/>
    <property type="match status" value="1"/>
</dbReference>
<dbReference type="Pfam" id="PF07508">
    <property type="entry name" value="Recombinase"/>
    <property type="match status" value="1"/>
</dbReference>
<protein>
    <submittedName>
        <fullName evidence="3">Resolvase</fullName>
    </submittedName>
</protein>
<dbReference type="InterPro" id="IPR006119">
    <property type="entry name" value="Resolv_N"/>
</dbReference>
<sequence>MKKQYKVGIYCRLSVDDASNSAKAKNYIPGDESASIENQYEILSRFVMLNGWIEVKTYRDDGYSGGNFQRPGFLEMLEDARHGLINLILVKDLSRLGRDFVEVGRYTDVIFPSLGCRFVSVLDCLDSEGDNTDMLHFRSLMNDYHLKDLSGKIKSVLYAKKKSGQYLTAYAPYGYRKSDEDKHRLVVDDEAAAVVQEVYRMRCSGMAYGKIAAALNSQGILSPRWYWELHYGKKGGCKYSKLWTYATVKNILNDTVYLGIVTQNRTGSRSYKDKTMIQKPETEWICHEDAHKAIVDRELWEAVQEKNRAVKQQVANRAAPLPALFTGKLVCADCGHPLVATRETQRRKNGTSKRYVSYICSRFTTTGHSTCSWHRIYEISLTTLVLNEIKAHSEMVKQDEAAVLDKLKQQLLSESAAKQEDSKLEISRLRRRIGELEHMTAKLYEDKVSGAIHGDTFSVLIQKSEQERIQKADRLDTLLAEERKVQQEVENIHQWADTIRRYLDLQELDREIVEELIDHIEIGERSVIDGQRHQDIKIFYRFVGMI</sequence>
<dbReference type="Pfam" id="PF13408">
    <property type="entry name" value="Zn_ribbon_recom"/>
    <property type="match status" value="1"/>
</dbReference>
<dbReference type="InterPro" id="IPR025827">
    <property type="entry name" value="Zn_ribbon_recom_dom"/>
</dbReference>
<evidence type="ECO:0000313" key="3">
    <source>
        <dbReference type="EMBL" id="OUP55842.1"/>
    </source>
</evidence>
<dbReference type="RefSeq" id="WP_087415756.1">
    <property type="nucleotide sequence ID" value="NZ_NFKL01000023.1"/>
</dbReference>